<sequence>MEEDLLQLLSPQPRRLRVIENILRGRRSEATLFWAYNYHILGMLGARRQLTRGQWERMIRQWEQRGWVQQADQQAWLTSAGADHLSNWQREHYQSQFGAWAWVTNVDQYSQRLLLALQVISEFKHQHAHYVPVNLNEFEMQRVRQWVQALAKSDLTLIETQITQLVAQLAQHDERLAIVWTYRLIGYHLIGWTERQAAAELAVALPEVRLMIRDTWLFMATGIAQQGGPLAALMSDLINPRPITSSAAKTLQAYQQGLTMEQISQRRYLKLSTVREHLLEVAILMPNQLQMASLIPPAVLAILKQYSDQPAVTWEYDAARFPVETTVAFFYFRLYQIMRCHQEYGDYNGSIA</sequence>
<dbReference type="RefSeq" id="WP_056995737.1">
    <property type="nucleotide sequence ID" value="NZ_AZGC01000049.1"/>
</dbReference>
<comment type="caution">
    <text evidence="2">The sequence shown here is derived from an EMBL/GenBank/DDBJ whole genome shotgun (WGS) entry which is preliminary data.</text>
</comment>
<dbReference type="Proteomes" id="UP000051084">
    <property type="component" value="Unassembled WGS sequence"/>
</dbReference>
<evidence type="ECO:0000259" key="1">
    <source>
        <dbReference type="Pfam" id="PF14493"/>
    </source>
</evidence>
<dbReference type="PATRIC" id="fig|1423742.4.peg.98"/>
<dbReference type="EMBL" id="AZGC01000049">
    <property type="protein sequence ID" value="KRL92988.1"/>
    <property type="molecule type" value="Genomic_DNA"/>
</dbReference>
<dbReference type="Pfam" id="PF14493">
    <property type="entry name" value="HTH_40"/>
    <property type="match status" value="1"/>
</dbReference>
<dbReference type="STRING" id="417373.GCA_001570685_00752"/>
<evidence type="ECO:0000313" key="3">
    <source>
        <dbReference type="Proteomes" id="UP000051084"/>
    </source>
</evidence>
<dbReference type="AlphaFoldDB" id="A0A0R1UHY8"/>
<keyword evidence="3" id="KW-1185">Reference proteome</keyword>
<feature type="domain" description="Helicase Helix-turn-helix" evidence="1">
    <location>
        <begin position="246"/>
        <end position="310"/>
    </location>
</feature>
<organism evidence="2 3">
    <name type="scientific">Limosilactobacillus equigenerosi DSM 18793 = JCM 14505</name>
    <dbReference type="NCBI Taxonomy" id="1423742"/>
    <lineage>
        <taxon>Bacteria</taxon>
        <taxon>Bacillati</taxon>
        <taxon>Bacillota</taxon>
        <taxon>Bacilli</taxon>
        <taxon>Lactobacillales</taxon>
        <taxon>Lactobacillaceae</taxon>
        <taxon>Limosilactobacillus</taxon>
    </lineage>
</organism>
<name>A0A0R1UHY8_9LACO</name>
<protein>
    <recommendedName>
        <fullName evidence="1">Helicase Helix-turn-helix domain-containing protein</fullName>
    </recommendedName>
</protein>
<reference evidence="2 3" key="1">
    <citation type="journal article" date="2015" name="Genome Announc.">
        <title>Expanding the biotechnology potential of lactobacilli through comparative genomics of 213 strains and associated genera.</title>
        <authorList>
            <person name="Sun Z."/>
            <person name="Harris H.M."/>
            <person name="McCann A."/>
            <person name="Guo C."/>
            <person name="Argimon S."/>
            <person name="Zhang W."/>
            <person name="Yang X."/>
            <person name="Jeffery I.B."/>
            <person name="Cooney J.C."/>
            <person name="Kagawa T.F."/>
            <person name="Liu W."/>
            <person name="Song Y."/>
            <person name="Salvetti E."/>
            <person name="Wrobel A."/>
            <person name="Rasinkangas P."/>
            <person name="Parkhill J."/>
            <person name="Rea M.C."/>
            <person name="O'Sullivan O."/>
            <person name="Ritari J."/>
            <person name="Douillard F.P."/>
            <person name="Paul Ross R."/>
            <person name="Yang R."/>
            <person name="Briner A.E."/>
            <person name="Felis G.E."/>
            <person name="de Vos W.M."/>
            <person name="Barrangou R."/>
            <person name="Klaenhammer T.R."/>
            <person name="Caufield P.W."/>
            <person name="Cui Y."/>
            <person name="Zhang H."/>
            <person name="O'Toole P.W."/>
        </authorList>
    </citation>
    <scope>NUCLEOTIDE SEQUENCE [LARGE SCALE GENOMIC DNA]</scope>
    <source>
        <strain evidence="2 3">DSM 18793</strain>
    </source>
</reference>
<dbReference type="InterPro" id="IPR029491">
    <property type="entry name" value="Helicase_HTH"/>
</dbReference>
<evidence type="ECO:0000313" key="2">
    <source>
        <dbReference type="EMBL" id="KRL92988.1"/>
    </source>
</evidence>
<accession>A0A0R1UHY8</accession>
<proteinExistence type="predicted"/>
<gene>
    <name evidence="2" type="ORF">FC21_GL000089</name>
</gene>